<protein>
    <recommendedName>
        <fullName evidence="7">Gram-positive cocci surface proteins LPxTG domain-containing protein</fullName>
    </recommendedName>
</protein>
<feature type="compositionally biased region" description="Polar residues" evidence="5">
    <location>
        <begin position="69"/>
        <end position="87"/>
    </location>
</feature>
<evidence type="ECO:0000256" key="4">
    <source>
        <dbReference type="ARBA" id="ARBA00023088"/>
    </source>
</evidence>
<evidence type="ECO:0000256" key="5">
    <source>
        <dbReference type="SAM" id="MobiDB-lite"/>
    </source>
</evidence>
<evidence type="ECO:0000256" key="6">
    <source>
        <dbReference type="SAM" id="Phobius"/>
    </source>
</evidence>
<name>A0A0R1KCB1_9LACO</name>
<keyword evidence="2" id="KW-0964">Secreted</keyword>
<dbReference type="Pfam" id="PF00746">
    <property type="entry name" value="Gram_pos_anchor"/>
    <property type="match status" value="1"/>
</dbReference>
<comment type="caution">
    <text evidence="8">The sequence shown here is derived from an EMBL/GenBank/DDBJ whole genome shotgun (WGS) entry which is preliminary data.</text>
</comment>
<dbReference type="InterPro" id="IPR019931">
    <property type="entry name" value="LPXTG_anchor"/>
</dbReference>
<reference evidence="8 9" key="1">
    <citation type="journal article" date="2015" name="Genome Announc.">
        <title>Expanding the biotechnology potential of lactobacilli through comparative genomics of 213 strains and associated genera.</title>
        <authorList>
            <person name="Sun Z."/>
            <person name="Harris H.M."/>
            <person name="McCann A."/>
            <person name="Guo C."/>
            <person name="Argimon S."/>
            <person name="Zhang W."/>
            <person name="Yang X."/>
            <person name="Jeffery I.B."/>
            <person name="Cooney J.C."/>
            <person name="Kagawa T.F."/>
            <person name="Liu W."/>
            <person name="Song Y."/>
            <person name="Salvetti E."/>
            <person name="Wrobel A."/>
            <person name="Rasinkangas P."/>
            <person name="Parkhill J."/>
            <person name="Rea M.C."/>
            <person name="O'Sullivan O."/>
            <person name="Ritari J."/>
            <person name="Douillard F.P."/>
            <person name="Paul Ross R."/>
            <person name="Yang R."/>
            <person name="Briner A.E."/>
            <person name="Felis G.E."/>
            <person name="de Vos W.M."/>
            <person name="Barrangou R."/>
            <person name="Klaenhammer T.R."/>
            <person name="Caufield P.W."/>
            <person name="Cui Y."/>
            <person name="Zhang H."/>
            <person name="O'Toole P.W."/>
        </authorList>
    </citation>
    <scope>NUCLEOTIDE SEQUENCE [LARGE SCALE GENOMIC DNA]</scope>
    <source>
        <strain evidence="8 9">DSM 19682</strain>
    </source>
</reference>
<keyword evidence="4" id="KW-0572">Peptidoglycan-anchor</keyword>
<dbReference type="OrthoDB" id="2294758at2"/>
<keyword evidence="6" id="KW-0472">Membrane</keyword>
<dbReference type="EMBL" id="AZDZ01000019">
    <property type="protein sequence ID" value="KRK79123.1"/>
    <property type="molecule type" value="Genomic_DNA"/>
</dbReference>
<feature type="transmembrane region" description="Helical" evidence="6">
    <location>
        <begin position="20"/>
        <end position="40"/>
    </location>
</feature>
<sequence length="141" mass="14859">MKRRQRTSKSLSLKKRIVGYFAIAVIVLGVVGGFGVNHVIAESTNSSGGVARSEAVVANTDDSDGPGGSNANVLVTDDNTGDSTGPTTKDVGYTPSVNVNNMSSYPQTGDAHEYGYVIMGFSILIGLFAFYMKKIHGFTTD</sequence>
<keyword evidence="6" id="KW-0812">Transmembrane</keyword>
<dbReference type="PATRIC" id="fig|1423775.4.peg.1517"/>
<accession>A0A0R1KCB1</accession>
<organism evidence="8 9">
    <name type="scientific">Companilactobacillus nodensis DSM 19682 = JCM 14932 = NBRC 107160</name>
    <dbReference type="NCBI Taxonomy" id="1423775"/>
    <lineage>
        <taxon>Bacteria</taxon>
        <taxon>Bacillati</taxon>
        <taxon>Bacillota</taxon>
        <taxon>Bacilli</taxon>
        <taxon>Lactobacillales</taxon>
        <taxon>Lactobacillaceae</taxon>
        <taxon>Companilactobacillus</taxon>
    </lineage>
</organism>
<evidence type="ECO:0000259" key="7">
    <source>
        <dbReference type="Pfam" id="PF00746"/>
    </source>
</evidence>
<dbReference type="STRING" id="1423775.FD03_GL001487"/>
<keyword evidence="9" id="KW-1185">Reference proteome</keyword>
<evidence type="ECO:0000256" key="1">
    <source>
        <dbReference type="ARBA" id="ARBA00022512"/>
    </source>
</evidence>
<proteinExistence type="predicted"/>
<keyword evidence="1" id="KW-0134">Cell wall</keyword>
<dbReference type="NCBIfam" id="TIGR01167">
    <property type="entry name" value="LPXTG_anchor"/>
    <property type="match status" value="1"/>
</dbReference>
<dbReference type="AlphaFoldDB" id="A0A0R1KCB1"/>
<dbReference type="Proteomes" id="UP000051248">
    <property type="component" value="Unassembled WGS sequence"/>
</dbReference>
<evidence type="ECO:0000256" key="2">
    <source>
        <dbReference type="ARBA" id="ARBA00022525"/>
    </source>
</evidence>
<feature type="region of interest" description="Disordered" evidence="5">
    <location>
        <begin position="58"/>
        <end position="95"/>
    </location>
</feature>
<evidence type="ECO:0000313" key="8">
    <source>
        <dbReference type="EMBL" id="KRK79123.1"/>
    </source>
</evidence>
<feature type="domain" description="Gram-positive cocci surface proteins LPxTG" evidence="7">
    <location>
        <begin position="100"/>
        <end position="134"/>
    </location>
</feature>
<evidence type="ECO:0000256" key="3">
    <source>
        <dbReference type="ARBA" id="ARBA00022729"/>
    </source>
</evidence>
<gene>
    <name evidence="8" type="ORF">FD03_GL001487</name>
</gene>
<keyword evidence="6" id="KW-1133">Transmembrane helix</keyword>
<evidence type="ECO:0000313" key="9">
    <source>
        <dbReference type="Proteomes" id="UP000051248"/>
    </source>
</evidence>
<feature type="transmembrane region" description="Helical" evidence="6">
    <location>
        <begin position="114"/>
        <end position="132"/>
    </location>
</feature>
<dbReference type="RefSeq" id="WP_025024598.1">
    <property type="nucleotide sequence ID" value="NZ_AZDZ01000019.1"/>
</dbReference>
<keyword evidence="3" id="KW-0732">Signal</keyword>